<dbReference type="InterPro" id="IPR035992">
    <property type="entry name" value="Ricin_B-like_lectins"/>
</dbReference>
<dbReference type="SUPFAM" id="SSF50370">
    <property type="entry name" value="Ricin B-like lectins"/>
    <property type="match status" value="2"/>
</dbReference>
<dbReference type="RefSeq" id="WP_130511789.1">
    <property type="nucleotide sequence ID" value="NZ_SHKY01000001.1"/>
</dbReference>
<organism evidence="2 3">
    <name type="scientific">Krasilnikovia cinnamomea</name>
    <dbReference type="NCBI Taxonomy" id="349313"/>
    <lineage>
        <taxon>Bacteria</taxon>
        <taxon>Bacillati</taxon>
        <taxon>Actinomycetota</taxon>
        <taxon>Actinomycetes</taxon>
        <taxon>Micromonosporales</taxon>
        <taxon>Micromonosporaceae</taxon>
        <taxon>Krasilnikovia</taxon>
    </lineage>
</organism>
<dbReference type="CDD" id="cd00161">
    <property type="entry name" value="beta-trefoil_Ricin-like"/>
    <property type="match status" value="2"/>
</dbReference>
<keyword evidence="2" id="KW-0430">Lectin</keyword>
<dbReference type="OrthoDB" id="9813184at2"/>
<protein>
    <submittedName>
        <fullName evidence="2">Ricin-type beta-trefoil lectin protein</fullName>
    </submittedName>
</protein>
<proteinExistence type="predicted"/>
<dbReference type="AlphaFoldDB" id="A0A4V2G7P2"/>
<dbReference type="Gene3D" id="2.60.20.10">
    <property type="entry name" value="Crystallins"/>
    <property type="match status" value="1"/>
</dbReference>
<comment type="caution">
    <text evidence="2">The sequence shown here is derived from an EMBL/GenBank/DDBJ whole genome shotgun (WGS) entry which is preliminary data.</text>
</comment>
<dbReference type="InterPro" id="IPR000772">
    <property type="entry name" value="Ricin_B_lectin"/>
</dbReference>
<evidence type="ECO:0000313" key="3">
    <source>
        <dbReference type="Proteomes" id="UP000292564"/>
    </source>
</evidence>
<evidence type="ECO:0000259" key="1">
    <source>
        <dbReference type="SMART" id="SM00458"/>
    </source>
</evidence>
<keyword evidence="3" id="KW-1185">Reference proteome</keyword>
<dbReference type="EMBL" id="SHKY01000001">
    <property type="protein sequence ID" value="RZU53296.1"/>
    <property type="molecule type" value="Genomic_DNA"/>
</dbReference>
<name>A0A4V2G7P2_9ACTN</name>
<dbReference type="Proteomes" id="UP000292564">
    <property type="component" value="Unassembled WGS sequence"/>
</dbReference>
<dbReference type="PROSITE" id="PS50231">
    <property type="entry name" value="RICIN_B_LECTIN"/>
    <property type="match status" value="2"/>
</dbReference>
<dbReference type="GO" id="GO:0030246">
    <property type="term" value="F:carbohydrate binding"/>
    <property type="evidence" value="ECO:0007669"/>
    <property type="project" value="UniProtKB-KW"/>
</dbReference>
<reference evidence="2 3" key="1">
    <citation type="submission" date="2019-02" db="EMBL/GenBank/DDBJ databases">
        <title>Sequencing the genomes of 1000 actinobacteria strains.</title>
        <authorList>
            <person name="Klenk H.-P."/>
        </authorList>
    </citation>
    <scope>NUCLEOTIDE SEQUENCE [LARGE SCALE GENOMIC DNA]</scope>
    <source>
        <strain evidence="2 3">DSM 45162</strain>
    </source>
</reference>
<feature type="domain" description="Ricin B lectin" evidence="1">
    <location>
        <begin position="164"/>
        <end position="305"/>
    </location>
</feature>
<accession>A0A4V2G7P2</accession>
<dbReference type="Gene3D" id="2.80.10.50">
    <property type="match status" value="3"/>
</dbReference>
<dbReference type="Pfam" id="PF14200">
    <property type="entry name" value="RicinB_lectin_2"/>
    <property type="match status" value="1"/>
</dbReference>
<gene>
    <name evidence="2" type="ORF">EV385_5209</name>
</gene>
<sequence>MPNPRNRWLAAPLAALVALVALVAVGLTVPAASASTPRAQFYTGYSMTGDKLDKDARGEERYLFDTGRQCIPGYCWTFWDDVISSLDTTGGGQEGAWLRIYDLAEFAGACALIPPGVKLFDLRSFTLGRDGTNWDKQISSIEVFVNRPPDKAGCAAADNLAPTTTRGVISNPASSAVLDVSGKSPTRGAAVQTWSYLGGGNQVWAMAPALEDRSQFNIRPQHHGGACLGVVLGSGLAVQTDECWAATSQWRFWLAYQDSFGVDVFRLRSDAANGCLEMTPGTNPVGARVRITTCAHNLNQLWRTGSVAGHLATNTVLDVPGFDARDGAALQTWPFIGERNQDWKAEPRINGAPPREWRLTVRHTGMCLDVVTLERGAAAVQRRCDPTRRSQSWSGEQVSVHEGLPVYRLHNMADPRFCLDQAGGQNPRGARVQIWDCNDLTNQRWLV</sequence>
<dbReference type="SMART" id="SM00458">
    <property type="entry name" value="RICIN"/>
    <property type="match status" value="2"/>
</dbReference>
<dbReference type="Pfam" id="PF00652">
    <property type="entry name" value="Ricin_B_lectin"/>
    <property type="match status" value="1"/>
</dbReference>
<feature type="domain" description="Ricin B lectin" evidence="1">
    <location>
        <begin position="307"/>
        <end position="447"/>
    </location>
</feature>
<evidence type="ECO:0000313" key="2">
    <source>
        <dbReference type="EMBL" id="RZU53296.1"/>
    </source>
</evidence>